<comment type="caution">
    <text evidence="1">The sequence shown here is derived from an EMBL/GenBank/DDBJ whole genome shotgun (WGS) entry which is preliminary data.</text>
</comment>
<dbReference type="Proteomes" id="UP001497602">
    <property type="component" value="Unassembled WGS sequence"/>
</dbReference>
<dbReference type="EMBL" id="CAXJRC010000012">
    <property type="protein sequence ID" value="CAL2106324.1"/>
    <property type="molecule type" value="Genomic_DNA"/>
</dbReference>
<dbReference type="RefSeq" id="WP_348702887.1">
    <property type="nucleotide sequence ID" value="NZ_CAXIYA010000008.1"/>
</dbReference>
<proteinExistence type="predicted"/>
<name>A0ABP1FD86_9FLAO</name>
<evidence type="ECO:0000313" key="2">
    <source>
        <dbReference type="Proteomes" id="UP001497602"/>
    </source>
</evidence>
<evidence type="ECO:0008006" key="3">
    <source>
        <dbReference type="Google" id="ProtNLM"/>
    </source>
</evidence>
<keyword evidence="2" id="KW-1185">Reference proteome</keyword>
<sequence length="113" mass="13022">MLELQELLNETNSKAVYLINKKGEIIDSFVKSGILKDIENETIVFGSTIFNMSDHFFENYINSELKEIILKSTDMFFLLIKHMGSVLCFVSDKNINVRLLELVLQKKSELTTN</sequence>
<organism evidence="1 2">
    <name type="scientific">Tenacibaculum vairaonense</name>
    <dbReference type="NCBI Taxonomy" id="3137860"/>
    <lineage>
        <taxon>Bacteria</taxon>
        <taxon>Pseudomonadati</taxon>
        <taxon>Bacteroidota</taxon>
        <taxon>Flavobacteriia</taxon>
        <taxon>Flavobacteriales</taxon>
        <taxon>Flavobacteriaceae</taxon>
        <taxon>Tenacibaculum</taxon>
    </lineage>
</organism>
<gene>
    <name evidence="1" type="ORF">T190115A13A_200040</name>
</gene>
<reference evidence="1 2" key="1">
    <citation type="submission" date="2024-05" db="EMBL/GenBank/DDBJ databases">
        <authorList>
            <person name="Duchaud E."/>
        </authorList>
    </citation>
    <scope>NUCLEOTIDE SEQUENCE [LARGE SCALE GENOMIC DNA]</scope>
    <source>
        <strain evidence="1">Ena-SAMPLE-TAB-13-05-2024-13:56:06:370-140305</strain>
    </source>
</reference>
<protein>
    <recommendedName>
        <fullName evidence="3">Roadblock/LC7 domain-containing protein</fullName>
    </recommendedName>
</protein>
<evidence type="ECO:0000313" key="1">
    <source>
        <dbReference type="EMBL" id="CAL2106324.1"/>
    </source>
</evidence>
<accession>A0ABP1FD86</accession>